<dbReference type="OrthoDB" id="6435150at2759"/>
<protein>
    <submittedName>
        <fullName evidence="1">Retrovirus-related Pol polyprotein from transposon 412</fullName>
    </submittedName>
</protein>
<name>A0A8X6TS68_NEPPI</name>
<accession>A0A8X6TS68</accession>
<dbReference type="AlphaFoldDB" id="A0A8X6TS68"/>
<dbReference type="Proteomes" id="UP000887013">
    <property type="component" value="Unassembled WGS sequence"/>
</dbReference>
<gene>
    <name evidence="1" type="primary">POL_1142</name>
    <name evidence="1" type="ORF">NPIL_659961</name>
</gene>
<comment type="caution">
    <text evidence="1">The sequence shown here is derived from an EMBL/GenBank/DDBJ whole genome shotgun (WGS) entry which is preliminary data.</text>
</comment>
<reference evidence="1" key="1">
    <citation type="submission" date="2020-08" db="EMBL/GenBank/DDBJ databases">
        <title>Multicomponent nature underlies the extraordinary mechanical properties of spider dragline silk.</title>
        <authorList>
            <person name="Kono N."/>
            <person name="Nakamura H."/>
            <person name="Mori M."/>
            <person name="Yoshida Y."/>
            <person name="Ohtoshi R."/>
            <person name="Malay A.D."/>
            <person name="Moran D.A.P."/>
            <person name="Tomita M."/>
            <person name="Numata K."/>
            <person name="Arakawa K."/>
        </authorList>
    </citation>
    <scope>NUCLEOTIDE SEQUENCE</scope>
</reference>
<dbReference type="EMBL" id="BMAW01109994">
    <property type="protein sequence ID" value="GFT41087.1"/>
    <property type="molecule type" value="Genomic_DNA"/>
</dbReference>
<sequence length="131" mass="15541">MVSQPIPLLPMEIVELVVKEPPEKGDNYPHIKNLLLHRFQLTPVDLRNRFESHQRRPDTLWSDLRSYLDNLLAGMKVIDFVGLKELMLTEQLKKRAPIELVDHFIDSWDEFKKSYDFSCKIRSFRDCLRST</sequence>
<evidence type="ECO:0000313" key="2">
    <source>
        <dbReference type="Proteomes" id="UP000887013"/>
    </source>
</evidence>
<proteinExistence type="predicted"/>
<keyword evidence="2" id="KW-1185">Reference proteome</keyword>
<organism evidence="1 2">
    <name type="scientific">Nephila pilipes</name>
    <name type="common">Giant wood spider</name>
    <name type="synonym">Nephila maculata</name>
    <dbReference type="NCBI Taxonomy" id="299642"/>
    <lineage>
        <taxon>Eukaryota</taxon>
        <taxon>Metazoa</taxon>
        <taxon>Ecdysozoa</taxon>
        <taxon>Arthropoda</taxon>
        <taxon>Chelicerata</taxon>
        <taxon>Arachnida</taxon>
        <taxon>Araneae</taxon>
        <taxon>Araneomorphae</taxon>
        <taxon>Entelegynae</taxon>
        <taxon>Araneoidea</taxon>
        <taxon>Nephilidae</taxon>
        <taxon>Nephila</taxon>
    </lineage>
</organism>
<evidence type="ECO:0000313" key="1">
    <source>
        <dbReference type="EMBL" id="GFT41087.1"/>
    </source>
</evidence>